<feature type="compositionally biased region" description="Basic and acidic residues" evidence="1">
    <location>
        <begin position="142"/>
        <end position="180"/>
    </location>
</feature>
<dbReference type="PANTHER" id="PTHR36299">
    <property type="entry name" value="AGAP008005-PA"/>
    <property type="match status" value="1"/>
</dbReference>
<evidence type="ECO:0000259" key="3">
    <source>
        <dbReference type="Pfam" id="PF15998"/>
    </source>
</evidence>
<dbReference type="EMBL" id="CP111018">
    <property type="protein sequence ID" value="WAR09837.1"/>
    <property type="molecule type" value="Genomic_DNA"/>
</dbReference>
<protein>
    <recommendedName>
        <fullName evidence="3">DUF4773 domain-containing protein</fullName>
    </recommendedName>
</protein>
<sequence length="467" mass="52571">MAIIRHFRRRVNLIAVLLLATMSWIFYLIVSAPAASDRRFQNSLFPNEDSSVMRESVTRMVMAAQEMASPKMAPPKMAPPAVQNPPGREMIGPAPEQNNFSNKIPRPPPENMGADTEKEGKNHDPDKLVDNQNKPVNTNEGAGEKGKDNDSEKKVEADKDKEVEVGKEDKDKVKDEKKEGNEKDIIKEIQDNIKDIKENIKNIKEGKIGEDVVKLNNVTKVINATVEQAVFEKVENKVKAIGESVKNKTLEKLANLGVYKKKEYEKLVYQHINWNLSLSFEDIGNIMKDTEYLQKKQNLTEMAYQPLYQPGSNATLNISSSKYGLGYCECRDLSCLCCVRVFNKRMRLNSTSCAAIAYSSKSQELQYEFSVDKKTYFTRTIAAEFPPKICLEAAGKVAGICTLFSNVTAKVNVANEDHKIHLSGCMEFDLTLYNRTLSGFPIGCFQIPGERTIKEEENKAQNMINFS</sequence>
<keyword evidence="2" id="KW-0812">Transmembrane</keyword>
<feature type="transmembrane region" description="Helical" evidence="2">
    <location>
        <begin position="12"/>
        <end position="30"/>
    </location>
</feature>
<organism evidence="4 5">
    <name type="scientific">Mya arenaria</name>
    <name type="common">Soft-shell clam</name>
    <dbReference type="NCBI Taxonomy" id="6604"/>
    <lineage>
        <taxon>Eukaryota</taxon>
        <taxon>Metazoa</taxon>
        <taxon>Spiralia</taxon>
        <taxon>Lophotrochozoa</taxon>
        <taxon>Mollusca</taxon>
        <taxon>Bivalvia</taxon>
        <taxon>Autobranchia</taxon>
        <taxon>Heteroconchia</taxon>
        <taxon>Euheterodonta</taxon>
        <taxon>Imparidentia</taxon>
        <taxon>Neoheterodontei</taxon>
        <taxon>Myida</taxon>
        <taxon>Myoidea</taxon>
        <taxon>Myidae</taxon>
        <taxon>Mya</taxon>
    </lineage>
</organism>
<keyword evidence="5" id="KW-1185">Reference proteome</keyword>
<feature type="compositionally biased region" description="Polar residues" evidence="1">
    <location>
        <begin position="130"/>
        <end position="140"/>
    </location>
</feature>
<evidence type="ECO:0000256" key="2">
    <source>
        <dbReference type="SAM" id="Phobius"/>
    </source>
</evidence>
<keyword evidence="2" id="KW-0472">Membrane</keyword>
<gene>
    <name evidence="4" type="ORF">MAR_034913</name>
</gene>
<evidence type="ECO:0000256" key="1">
    <source>
        <dbReference type="SAM" id="MobiDB-lite"/>
    </source>
</evidence>
<dbReference type="InterPro" id="IPR031941">
    <property type="entry name" value="DUF4773"/>
</dbReference>
<reference evidence="4" key="1">
    <citation type="submission" date="2022-11" db="EMBL/GenBank/DDBJ databases">
        <title>Centuries of genome instability and evolution in soft-shell clam transmissible cancer (bioRxiv).</title>
        <authorList>
            <person name="Hart S.F.M."/>
            <person name="Yonemitsu M.A."/>
            <person name="Giersch R.M."/>
            <person name="Beal B.F."/>
            <person name="Arriagada G."/>
            <person name="Davis B.W."/>
            <person name="Ostrander E.A."/>
            <person name="Goff S.P."/>
            <person name="Metzger M.J."/>
        </authorList>
    </citation>
    <scope>NUCLEOTIDE SEQUENCE</scope>
    <source>
        <strain evidence="4">MELC-2E11</strain>
        <tissue evidence="4">Siphon/mantle</tissue>
    </source>
</reference>
<dbReference type="PANTHER" id="PTHR36299:SF2">
    <property type="entry name" value="DUF4773 DOMAIN-CONTAINING PROTEIN"/>
    <property type="match status" value="1"/>
</dbReference>
<feature type="domain" description="DUF4773" evidence="3">
    <location>
        <begin position="327"/>
        <end position="447"/>
    </location>
</feature>
<keyword evidence="2" id="KW-1133">Transmembrane helix</keyword>
<feature type="compositionally biased region" description="Basic and acidic residues" evidence="1">
    <location>
        <begin position="115"/>
        <end position="129"/>
    </location>
</feature>
<proteinExistence type="predicted"/>
<name>A0ABY7ELI5_MYAAR</name>
<feature type="region of interest" description="Disordered" evidence="1">
    <location>
        <begin position="68"/>
        <end position="180"/>
    </location>
</feature>
<accession>A0ABY7ELI5</accession>
<evidence type="ECO:0000313" key="4">
    <source>
        <dbReference type="EMBL" id="WAR09837.1"/>
    </source>
</evidence>
<dbReference type="Proteomes" id="UP001164746">
    <property type="component" value="Chromosome 7"/>
</dbReference>
<dbReference type="Pfam" id="PF15998">
    <property type="entry name" value="DUF4773"/>
    <property type="match status" value="1"/>
</dbReference>
<evidence type="ECO:0000313" key="5">
    <source>
        <dbReference type="Proteomes" id="UP001164746"/>
    </source>
</evidence>